<organism evidence="1 2">
    <name type="scientific">Chryseobacterium flavum</name>
    <dbReference type="NCBI Taxonomy" id="415851"/>
    <lineage>
        <taxon>Bacteria</taxon>
        <taxon>Pseudomonadati</taxon>
        <taxon>Bacteroidota</taxon>
        <taxon>Flavobacteriia</taxon>
        <taxon>Flavobacteriales</taxon>
        <taxon>Weeksellaceae</taxon>
        <taxon>Chryseobacterium group</taxon>
        <taxon>Chryseobacterium</taxon>
    </lineage>
</organism>
<keyword evidence="2" id="KW-1185">Reference proteome</keyword>
<sequence length="78" mass="9174">MYESKERIKIKFYAKIRLSGLSACTTSTIRYRKFKISIIYNMNILSIFTAIPKNEIVILYHLHPVNDSFLKSIKLFLS</sequence>
<dbReference type="Proteomes" id="UP000256769">
    <property type="component" value="Unassembled WGS sequence"/>
</dbReference>
<accession>A0A3D9CPC8</accession>
<proteinExistence type="predicted"/>
<dbReference type="AlphaFoldDB" id="A0A3D9CPC8"/>
<evidence type="ECO:0000313" key="1">
    <source>
        <dbReference type="EMBL" id="REC67645.1"/>
    </source>
</evidence>
<comment type="caution">
    <text evidence="1">The sequence shown here is derived from an EMBL/GenBank/DDBJ whole genome shotgun (WGS) entry which is preliminary data.</text>
</comment>
<evidence type="ECO:0000313" key="2">
    <source>
        <dbReference type="Proteomes" id="UP000256769"/>
    </source>
</evidence>
<dbReference type="EMBL" id="QNUE01000005">
    <property type="protein sequence ID" value="REC67645.1"/>
    <property type="molecule type" value="Genomic_DNA"/>
</dbReference>
<reference evidence="1 2" key="1">
    <citation type="journal article" date="2007" name="Int. J. Syst. Evol. Microbiol.">
        <title>Chryseobacterium flavum sp. nov., isolated from polluted soil.</title>
        <authorList>
            <person name="Zhou Y."/>
            <person name="Dong J."/>
            <person name="Wang X."/>
            <person name="Huang X."/>
            <person name="Zhang K.Y."/>
            <person name="Zhang Y.Q."/>
            <person name="Guo Y.F."/>
            <person name="Lai R."/>
            <person name="Li W.J."/>
        </authorList>
    </citation>
    <scope>NUCLEOTIDE SEQUENCE [LARGE SCALE GENOMIC DNA]</scope>
    <source>
        <strain evidence="1 2">KCTC 12877</strain>
    </source>
</reference>
<name>A0A3D9CPC8_9FLAO</name>
<gene>
    <name evidence="1" type="ORF">DRF59_08400</name>
</gene>
<protein>
    <submittedName>
        <fullName evidence="1">Uncharacterized protein</fullName>
    </submittedName>
</protein>